<dbReference type="InterPro" id="IPR013736">
    <property type="entry name" value="Xaa-Pro_dipept_C"/>
</dbReference>
<name>A0A4S4FVD1_9MICO</name>
<dbReference type="Pfam" id="PF02129">
    <property type="entry name" value="Peptidase_S15"/>
    <property type="match status" value="1"/>
</dbReference>
<dbReference type="Pfam" id="PF08530">
    <property type="entry name" value="PepX_C"/>
    <property type="match status" value="1"/>
</dbReference>
<dbReference type="SUPFAM" id="SSF53474">
    <property type="entry name" value="alpha/beta-Hydrolases"/>
    <property type="match status" value="1"/>
</dbReference>
<dbReference type="Gene3D" id="1.10.3020.10">
    <property type="entry name" value="alpha-amino acid ester hydrolase ( Helical cap domain)"/>
    <property type="match status" value="1"/>
</dbReference>
<evidence type="ECO:0000313" key="4">
    <source>
        <dbReference type="Proteomes" id="UP000309133"/>
    </source>
</evidence>
<proteinExistence type="predicted"/>
<evidence type="ECO:0000256" key="1">
    <source>
        <dbReference type="ARBA" id="ARBA00022801"/>
    </source>
</evidence>
<evidence type="ECO:0000259" key="2">
    <source>
        <dbReference type="SMART" id="SM00939"/>
    </source>
</evidence>
<gene>
    <name evidence="3" type="ORF">E6C64_02660</name>
</gene>
<dbReference type="NCBIfam" id="TIGR00976">
    <property type="entry name" value="CocE_NonD"/>
    <property type="match status" value="1"/>
</dbReference>
<dbReference type="InterPro" id="IPR008979">
    <property type="entry name" value="Galactose-bd-like_sf"/>
</dbReference>
<dbReference type="InterPro" id="IPR005674">
    <property type="entry name" value="CocE/Ser_esterase"/>
</dbReference>
<dbReference type="SMART" id="SM00939">
    <property type="entry name" value="PepX_C"/>
    <property type="match status" value="1"/>
</dbReference>
<dbReference type="OrthoDB" id="5240615at2"/>
<dbReference type="PANTHER" id="PTHR43056">
    <property type="entry name" value="PEPTIDASE S9 PROLYL OLIGOPEPTIDASE"/>
    <property type="match status" value="1"/>
</dbReference>
<dbReference type="Proteomes" id="UP000309133">
    <property type="component" value="Unassembled WGS sequence"/>
</dbReference>
<organism evidence="3 4">
    <name type="scientific">Naasia lichenicola</name>
    <dbReference type="NCBI Taxonomy" id="2565933"/>
    <lineage>
        <taxon>Bacteria</taxon>
        <taxon>Bacillati</taxon>
        <taxon>Actinomycetota</taxon>
        <taxon>Actinomycetes</taxon>
        <taxon>Micrococcales</taxon>
        <taxon>Microbacteriaceae</taxon>
        <taxon>Naasia</taxon>
    </lineage>
</organism>
<dbReference type="AlphaFoldDB" id="A0A4S4FVD1"/>
<protein>
    <submittedName>
        <fullName evidence="3">CocE/NonD family hydrolase</fullName>
    </submittedName>
</protein>
<dbReference type="InterPro" id="IPR050585">
    <property type="entry name" value="Xaa-Pro_dipeptidyl-ppase/CocE"/>
</dbReference>
<sequence length="557" mass="61190">MRDGIRLATDVYLPTTEVTGDGGGASAEGMSAAAADVPGDTILIRLPYDKSGQYTFIPLIAEYFMTRGYRVVAQDVRGKFRSEGETLLFVNEARDGYDTIEWITQQPWSNGRVAMWGDSYYGYTQWAAVSTQHPALKAIAPRVTGTTLGEPVHRNAGDITRGVEMGITYLYPLSYFHSQDAFFWELDPQRRPFSEQAEDAMAAIGSRSISYDQWFPRPVHLRRFPDGHPFDARPVPTLQTIGYWDNCAPQSWADVAEIEARPAWALNHFLRLEPMDHESFYLNDSVEQRVEERPEEQIRSELPRMLDAALDFFEVFVRDNGSASDIPRVSWALSGTDEVRTSASWPPAGTRELELHATIDGGLASGSAEGTDAEQIVSWTHDPADSVPSSARNAFAFLLDKPDEAPLGERDDVLTFTGQPVEQPIDLVGPVRARAQISSDGPVMDLFVRLLDVSEDGSALRIARGQRQLVDASVATNIELDLGHLGYRLAAGHRLGVQVASTDSPEFLPQPGTGEDPWSATTLRTNRQSIAIGGPDGLAITVTTLDSAFDPSDGDTP</sequence>
<dbReference type="GO" id="GO:0008239">
    <property type="term" value="F:dipeptidyl-peptidase activity"/>
    <property type="evidence" value="ECO:0007669"/>
    <property type="project" value="InterPro"/>
</dbReference>
<feature type="domain" description="Xaa-Pro dipeptidyl-peptidase C-terminal" evidence="2">
    <location>
        <begin position="310"/>
        <end position="541"/>
    </location>
</feature>
<comment type="caution">
    <text evidence="3">The sequence shown here is derived from an EMBL/GenBank/DDBJ whole genome shotgun (WGS) entry which is preliminary data.</text>
</comment>
<accession>A0A4S4FVD1</accession>
<dbReference type="PANTHER" id="PTHR43056:SF10">
    <property type="entry name" value="COCE_NOND FAMILY, PUTATIVE (AFU_ORTHOLOGUE AFUA_7G00600)-RELATED"/>
    <property type="match status" value="1"/>
</dbReference>
<reference evidence="3 4" key="1">
    <citation type="submission" date="2019-04" db="EMBL/GenBank/DDBJ databases">
        <authorList>
            <person name="Jiang L."/>
        </authorList>
    </citation>
    <scope>NUCLEOTIDE SEQUENCE [LARGE SCALE GENOMIC DNA]</scope>
    <source>
        <strain evidence="3 4">YIM 131853</strain>
    </source>
</reference>
<keyword evidence="4" id="KW-1185">Reference proteome</keyword>
<dbReference type="InterPro" id="IPR029058">
    <property type="entry name" value="AB_hydrolase_fold"/>
</dbReference>
<dbReference type="Gene3D" id="2.60.120.260">
    <property type="entry name" value="Galactose-binding domain-like"/>
    <property type="match status" value="1"/>
</dbReference>
<dbReference type="EMBL" id="SSSM01000001">
    <property type="protein sequence ID" value="THG33606.1"/>
    <property type="molecule type" value="Genomic_DNA"/>
</dbReference>
<evidence type="ECO:0000313" key="3">
    <source>
        <dbReference type="EMBL" id="THG33606.1"/>
    </source>
</evidence>
<dbReference type="SUPFAM" id="SSF49785">
    <property type="entry name" value="Galactose-binding domain-like"/>
    <property type="match status" value="1"/>
</dbReference>
<dbReference type="Gene3D" id="3.40.50.1820">
    <property type="entry name" value="alpha/beta hydrolase"/>
    <property type="match status" value="1"/>
</dbReference>
<dbReference type="InterPro" id="IPR000383">
    <property type="entry name" value="Xaa-Pro-like_dom"/>
</dbReference>
<keyword evidence="1 3" id="KW-0378">Hydrolase</keyword>